<gene>
    <name evidence="2" type="ORF">NLS_LOCUS7196</name>
</gene>
<feature type="signal peptide" evidence="1">
    <location>
        <begin position="1"/>
        <end position="20"/>
    </location>
</feature>
<dbReference type="AlphaFoldDB" id="A0A3P6V5Y5"/>
<feature type="chain" id="PRO_5018020205" description="IgGFc-binding protein N-terminal domain-containing protein" evidence="1">
    <location>
        <begin position="21"/>
        <end position="454"/>
    </location>
</feature>
<evidence type="ECO:0000256" key="1">
    <source>
        <dbReference type="SAM" id="SignalP"/>
    </source>
</evidence>
<proteinExistence type="predicted"/>
<evidence type="ECO:0008006" key="4">
    <source>
        <dbReference type="Google" id="ProtNLM"/>
    </source>
</evidence>
<keyword evidence="1" id="KW-0732">Signal</keyword>
<organism evidence="2 3">
    <name type="scientific">Litomosoides sigmodontis</name>
    <name type="common">Filarial nematode worm</name>
    <dbReference type="NCBI Taxonomy" id="42156"/>
    <lineage>
        <taxon>Eukaryota</taxon>
        <taxon>Metazoa</taxon>
        <taxon>Ecdysozoa</taxon>
        <taxon>Nematoda</taxon>
        <taxon>Chromadorea</taxon>
        <taxon>Rhabditida</taxon>
        <taxon>Spirurina</taxon>
        <taxon>Spiruromorpha</taxon>
        <taxon>Filarioidea</taxon>
        <taxon>Onchocercidae</taxon>
        <taxon>Litomosoides</taxon>
    </lineage>
</organism>
<evidence type="ECO:0000313" key="3">
    <source>
        <dbReference type="Proteomes" id="UP000277928"/>
    </source>
</evidence>
<dbReference type="OMA" id="VSWSQFV"/>
<dbReference type="Proteomes" id="UP000277928">
    <property type="component" value="Unassembled WGS sequence"/>
</dbReference>
<sequence>MMCYKIFLILVITYGEELHAQSISAATFGHNFTTLFPSTNKRSKENPEIGVTLINPNIRSASVSIKYAKGRFLRSLDEITVVVEPMSYRVVHFNDSLINRCENVAYKNFVECSDSRISISSLNEPIAVLSHWFLPDAGDSFLVFPTSMATNRYAFSAPAPAAGGLTTVYFLPERNDMTISVVGEIDERPFNYSFSPKLENGNLRTIQTISNLALTANANASFTVIVVVDELIASGGIGRTDLGIYMPTPLHDSETIFDCYHGNDYHIATLYAAKKFLIMKDDLRCDVECTIFDETEHTISYPLDELYNDFEFVEHGQTVGFNSSSAMLQVIRHCYRNKLISGSFLDLVVSWSQFVTDLTAFVVPSDENIVTVMGDTEATTSTISGSRIPAEFIWNWTPVDIYNKTFYYSTVSLPTGFYTISSRGFYTVFVAGQIQNAAYGFVTAYNGNQLWKLQ</sequence>
<keyword evidence="3" id="KW-1185">Reference proteome</keyword>
<protein>
    <recommendedName>
        <fullName evidence="4">IgGFc-binding protein N-terminal domain-containing protein</fullName>
    </recommendedName>
</protein>
<evidence type="ECO:0000313" key="2">
    <source>
        <dbReference type="EMBL" id="VDK85584.1"/>
    </source>
</evidence>
<name>A0A3P6V5Y5_LITSI</name>
<dbReference type="OrthoDB" id="5868818at2759"/>
<accession>A0A3P6V5Y5</accession>
<reference evidence="2 3" key="1">
    <citation type="submission" date="2018-08" db="EMBL/GenBank/DDBJ databases">
        <authorList>
            <person name="Laetsch R D."/>
            <person name="Stevens L."/>
            <person name="Kumar S."/>
            <person name="Blaxter L. M."/>
        </authorList>
    </citation>
    <scope>NUCLEOTIDE SEQUENCE [LARGE SCALE GENOMIC DNA]</scope>
</reference>
<dbReference type="EMBL" id="UYRX01000709">
    <property type="protein sequence ID" value="VDK85584.1"/>
    <property type="molecule type" value="Genomic_DNA"/>
</dbReference>